<dbReference type="STRING" id="582851.GCA_900162665_04251"/>
<keyword evidence="1" id="KW-0378">Hydrolase</keyword>
<dbReference type="RefSeq" id="WP_147209167.1">
    <property type="nucleotide sequence ID" value="NZ_BJYM01000003.1"/>
</dbReference>
<dbReference type="GO" id="GO:0016787">
    <property type="term" value="F:hydrolase activity"/>
    <property type="evidence" value="ECO:0007669"/>
    <property type="project" value="UniProtKB-KW"/>
</dbReference>
<dbReference type="SFLD" id="SFLDG01129">
    <property type="entry name" value="C1.5:_HAD__Beta-PGM__Phosphata"/>
    <property type="match status" value="1"/>
</dbReference>
<organism evidence="2 3">
    <name type="scientific">Oceanobacillus sojae</name>
    <dbReference type="NCBI Taxonomy" id="582851"/>
    <lineage>
        <taxon>Bacteria</taxon>
        <taxon>Bacillati</taxon>
        <taxon>Bacillota</taxon>
        <taxon>Bacilli</taxon>
        <taxon>Bacillales</taxon>
        <taxon>Bacillaceae</taxon>
        <taxon>Oceanobacillus</taxon>
    </lineage>
</organism>
<dbReference type="InterPro" id="IPR006439">
    <property type="entry name" value="HAD-SF_hydro_IA"/>
</dbReference>
<gene>
    <name evidence="2" type="ORF">OSO01_09430</name>
</gene>
<comment type="caution">
    <text evidence="2">The sequence shown here is derived from an EMBL/GenBank/DDBJ whole genome shotgun (WGS) entry which is preliminary data.</text>
</comment>
<dbReference type="Gene3D" id="1.10.150.520">
    <property type="match status" value="1"/>
</dbReference>
<dbReference type="Gene3D" id="3.40.50.1000">
    <property type="entry name" value="HAD superfamily/HAD-like"/>
    <property type="match status" value="1"/>
</dbReference>
<sequence length="261" mass="29798">MGTKWITFDLDETIMQNPFGKWVFPEIVNMLKKETDTEEDILDLIVSEHLQRMSEERFLEAYDWDDIITGVAGNLGAGSVIDIERMVIKHSESPKIYLLEDNMLDYLKRIKEKGFHLAAATNGYSKYQLPVLQKLGLDRVFDEVITSDSAGFAKPNPAVLKKLSDDGEITAHVGDRIDHDVLLANKLGVFSVFIHRALPAEVLAYPIDERATHPSFIKICEEKWHKENRLREMPFLENECIPKVVVQSVEELAEKIGFILK</sequence>
<proteinExistence type="predicted"/>
<dbReference type="Proteomes" id="UP000321558">
    <property type="component" value="Unassembled WGS sequence"/>
</dbReference>
<dbReference type="SUPFAM" id="SSF56784">
    <property type="entry name" value="HAD-like"/>
    <property type="match status" value="1"/>
</dbReference>
<accession>A0A511ZFI3</accession>
<protein>
    <recommendedName>
        <fullName evidence="4">Haloacid dehalogenase</fullName>
    </recommendedName>
</protein>
<dbReference type="OrthoDB" id="25198at2"/>
<dbReference type="InterPro" id="IPR023214">
    <property type="entry name" value="HAD_sf"/>
</dbReference>
<dbReference type="SFLD" id="SFLDS00003">
    <property type="entry name" value="Haloacid_Dehalogenase"/>
    <property type="match status" value="1"/>
</dbReference>
<keyword evidence="3" id="KW-1185">Reference proteome</keyword>
<reference evidence="2 3" key="1">
    <citation type="submission" date="2019-07" db="EMBL/GenBank/DDBJ databases">
        <title>Whole genome shotgun sequence of Oceanobacillus sojae NBRC 105379.</title>
        <authorList>
            <person name="Hosoyama A."/>
            <person name="Uohara A."/>
            <person name="Ohji S."/>
            <person name="Ichikawa N."/>
        </authorList>
    </citation>
    <scope>NUCLEOTIDE SEQUENCE [LARGE SCALE GENOMIC DNA]</scope>
    <source>
        <strain evidence="2 3">NBRC 105379</strain>
    </source>
</reference>
<evidence type="ECO:0000313" key="3">
    <source>
        <dbReference type="Proteomes" id="UP000321558"/>
    </source>
</evidence>
<dbReference type="InterPro" id="IPR036412">
    <property type="entry name" value="HAD-like_sf"/>
</dbReference>
<dbReference type="EMBL" id="BJYM01000003">
    <property type="protein sequence ID" value="GEN86204.1"/>
    <property type="molecule type" value="Genomic_DNA"/>
</dbReference>
<evidence type="ECO:0000313" key="2">
    <source>
        <dbReference type="EMBL" id="GEN86204.1"/>
    </source>
</evidence>
<dbReference type="PANTHER" id="PTHR43316">
    <property type="entry name" value="HYDROLASE, HALOACID DELAHOGENASE-RELATED"/>
    <property type="match status" value="1"/>
</dbReference>
<evidence type="ECO:0000256" key="1">
    <source>
        <dbReference type="ARBA" id="ARBA00022801"/>
    </source>
</evidence>
<dbReference type="NCBIfam" id="TIGR01549">
    <property type="entry name" value="HAD-SF-IA-v1"/>
    <property type="match status" value="1"/>
</dbReference>
<dbReference type="AlphaFoldDB" id="A0A511ZFI3"/>
<dbReference type="InterPro" id="IPR051540">
    <property type="entry name" value="S-2-haloacid_dehalogenase"/>
</dbReference>
<dbReference type="Pfam" id="PF00702">
    <property type="entry name" value="Hydrolase"/>
    <property type="match status" value="1"/>
</dbReference>
<name>A0A511ZFI3_9BACI</name>
<evidence type="ECO:0008006" key="4">
    <source>
        <dbReference type="Google" id="ProtNLM"/>
    </source>
</evidence>